<proteinExistence type="predicted"/>
<dbReference type="AlphaFoldDB" id="A0ABD6BTU4"/>
<dbReference type="Proteomes" id="UP001597139">
    <property type="component" value="Unassembled WGS sequence"/>
</dbReference>
<dbReference type="InterPro" id="IPR055541">
    <property type="entry name" value="DUF7117"/>
</dbReference>
<comment type="caution">
    <text evidence="1">The sequence shown here is derived from an EMBL/GenBank/DDBJ whole genome shotgun (WGS) entry which is preliminary data.</text>
</comment>
<protein>
    <submittedName>
        <fullName evidence="1">TFIIB-type zinc ribbon-containing protein</fullName>
    </submittedName>
</protein>
<keyword evidence="2" id="KW-1185">Reference proteome</keyword>
<organism evidence="1 2">
    <name type="scientific">Halolamina litorea</name>
    <dbReference type="NCBI Taxonomy" id="1515593"/>
    <lineage>
        <taxon>Archaea</taxon>
        <taxon>Methanobacteriati</taxon>
        <taxon>Methanobacteriota</taxon>
        <taxon>Stenosarchaea group</taxon>
        <taxon>Halobacteria</taxon>
        <taxon>Halobacteriales</taxon>
        <taxon>Haloferacaceae</taxon>
    </lineage>
</organism>
<name>A0ABD6BTU4_9EURY</name>
<dbReference type="Pfam" id="PF23430">
    <property type="entry name" value="DUF7117"/>
    <property type="match status" value="2"/>
</dbReference>
<evidence type="ECO:0000313" key="2">
    <source>
        <dbReference type="Proteomes" id="UP001597139"/>
    </source>
</evidence>
<reference evidence="1 2" key="1">
    <citation type="journal article" date="2019" name="Int. J. Syst. Evol. Microbiol.">
        <title>The Global Catalogue of Microorganisms (GCM) 10K type strain sequencing project: providing services to taxonomists for standard genome sequencing and annotation.</title>
        <authorList>
            <consortium name="The Broad Institute Genomics Platform"/>
            <consortium name="The Broad Institute Genome Sequencing Center for Infectious Disease"/>
            <person name="Wu L."/>
            <person name="Ma J."/>
        </authorList>
    </citation>
    <scope>NUCLEOTIDE SEQUENCE [LARGE SCALE GENOMIC DNA]</scope>
    <source>
        <strain evidence="1 2">CGMCC 1.12859</strain>
    </source>
</reference>
<dbReference type="EMBL" id="JBHUCZ010000010">
    <property type="protein sequence ID" value="MFD1568103.1"/>
    <property type="molecule type" value="Genomic_DNA"/>
</dbReference>
<dbReference type="RefSeq" id="WP_267647917.1">
    <property type="nucleotide sequence ID" value="NZ_JANHGR010000002.1"/>
</dbReference>
<accession>A0ABD6BTU4</accession>
<evidence type="ECO:0000313" key="1">
    <source>
        <dbReference type="EMBL" id="MFD1568103.1"/>
    </source>
</evidence>
<sequence>MKIRGERECKSCGARWSYYETGETACPECGSLRSVAVEDERRRHTDSPAEIDLGPYRSSLADGAAIVDVADGVERDCRAYLRKRGFIRGGELLPLDDTFLAVSELRAAIADYSRDERVGVAGSHPAARGTSSLGVDRGDFGDEDAERYLLSLIRGAEDGERPEPADVADSLTAARGLAYASAVEDYREDVSTYLEDEPDEGAKRILERVRDQQKRLHALGGDVEPEIAEELIDACRALERYLNGESESLAEATAHLDTLA</sequence>
<gene>
    <name evidence="1" type="ORF">ACFSAU_11415</name>
</gene>